<accession>A0A9E7BZ83</accession>
<reference evidence="2" key="1">
    <citation type="journal article" date="2022" name="Int. J. Syst. Evol. Microbiol.">
        <title>Pseudomonas aegrilactucae sp. nov. and Pseudomonas morbosilactucae sp. nov., pathogens causing bacterial rot of lettuce in Japan.</title>
        <authorList>
            <person name="Sawada H."/>
            <person name="Fujikawa T."/>
            <person name="Satou M."/>
        </authorList>
    </citation>
    <scope>NUCLEOTIDE SEQUENCE</scope>
    <source>
        <strain evidence="2">0166_1</strain>
    </source>
</reference>
<dbReference type="RefSeq" id="WP_259314689.1">
    <property type="nucleotide sequence ID" value="NZ_CP087164.1"/>
</dbReference>
<evidence type="ECO:0000259" key="1">
    <source>
        <dbReference type="Pfam" id="PF08241"/>
    </source>
</evidence>
<dbReference type="SUPFAM" id="SSF53335">
    <property type="entry name" value="S-adenosyl-L-methionine-dependent methyltransferases"/>
    <property type="match status" value="1"/>
</dbReference>
<dbReference type="Gene3D" id="3.40.50.150">
    <property type="entry name" value="Vaccinia Virus protein VP39"/>
    <property type="match status" value="1"/>
</dbReference>
<dbReference type="KEGG" id="sbae:DSM104329_01410"/>
<evidence type="ECO:0000313" key="2">
    <source>
        <dbReference type="EMBL" id="UGS35026.1"/>
    </source>
</evidence>
<name>A0A9E7BZ83_9ACTN</name>
<proteinExistence type="predicted"/>
<dbReference type="EMBL" id="CP087164">
    <property type="protein sequence ID" value="UGS35026.1"/>
    <property type="molecule type" value="Genomic_DNA"/>
</dbReference>
<protein>
    <recommendedName>
        <fullName evidence="1">Methyltransferase type 11 domain-containing protein</fullName>
    </recommendedName>
</protein>
<dbReference type="GO" id="GO:0008757">
    <property type="term" value="F:S-adenosylmethionine-dependent methyltransferase activity"/>
    <property type="evidence" value="ECO:0007669"/>
    <property type="project" value="InterPro"/>
</dbReference>
<dbReference type="InterPro" id="IPR029063">
    <property type="entry name" value="SAM-dependent_MTases_sf"/>
</dbReference>
<feature type="domain" description="Methyltransferase type 11" evidence="1">
    <location>
        <begin position="43"/>
        <end position="136"/>
    </location>
</feature>
<evidence type="ECO:0000313" key="3">
    <source>
        <dbReference type="Proteomes" id="UP001162834"/>
    </source>
</evidence>
<dbReference type="AlphaFoldDB" id="A0A9E7BZ83"/>
<dbReference type="PANTHER" id="PTHR43591:SF24">
    <property type="entry name" value="2-METHOXY-6-POLYPRENYL-1,4-BENZOQUINOL METHYLASE, MITOCHONDRIAL"/>
    <property type="match status" value="1"/>
</dbReference>
<dbReference type="CDD" id="cd02440">
    <property type="entry name" value="AdoMet_MTases"/>
    <property type="match status" value="1"/>
</dbReference>
<gene>
    <name evidence="2" type="ORF">DSM104329_01410</name>
</gene>
<dbReference type="Proteomes" id="UP001162834">
    <property type="component" value="Chromosome"/>
</dbReference>
<dbReference type="InterPro" id="IPR013216">
    <property type="entry name" value="Methyltransf_11"/>
</dbReference>
<dbReference type="Pfam" id="PF08241">
    <property type="entry name" value="Methyltransf_11"/>
    <property type="match status" value="1"/>
</dbReference>
<sequence>MSDRAAVRAEWSDGDYPSVGERLLPAAEALLERLGPLDGADLLDVATGTGNVALAAARAGARVVGVDLTTELLEVARQRARSEGLAVDFLEGDAEALEFEEDRFDVVVSTFGAIFAPRPAVAAGELARVLTPGGRLGLTTWPSDGLVAAMGAAIARHVPDAGEPRATPPPWSSEAGLRELFEPRGVALEVERRTDLVWRFADAAQALVFVEEKLAGFRSARAAIDAAGRMPALREDLRAQFSEWDAGGGDGLLLPYDYLLVTGTKTG</sequence>
<keyword evidence="3" id="KW-1185">Reference proteome</keyword>
<organism evidence="2 3">
    <name type="scientific">Capillimicrobium parvum</name>
    <dbReference type="NCBI Taxonomy" id="2884022"/>
    <lineage>
        <taxon>Bacteria</taxon>
        <taxon>Bacillati</taxon>
        <taxon>Actinomycetota</taxon>
        <taxon>Thermoleophilia</taxon>
        <taxon>Solirubrobacterales</taxon>
        <taxon>Capillimicrobiaceae</taxon>
        <taxon>Capillimicrobium</taxon>
    </lineage>
</organism>
<dbReference type="PANTHER" id="PTHR43591">
    <property type="entry name" value="METHYLTRANSFERASE"/>
    <property type="match status" value="1"/>
</dbReference>